<keyword evidence="5" id="KW-0998">Cell outer membrane</keyword>
<keyword evidence="10" id="KW-1185">Reference proteome</keyword>
<organism evidence="9 10">
    <name type="scientific">Imperialibacter roseus</name>
    <dbReference type="NCBI Taxonomy" id="1324217"/>
    <lineage>
        <taxon>Bacteria</taxon>
        <taxon>Pseudomonadati</taxon>
        <taxon>Bacteroidota</taxon>
        <taxon>Cytophagia</taxon>
        <taxon>Cytophagales</taxon>
        <taxon>Flammeovirgaceae</taxon>
        <taxon>Imperialibacter</taxon>
    </lineage>
</organism>
<keyword evidence="4" id="KW-0472">Membrane</keyword>
<dbReference type="InterPro" id="IPR033985">
    <property type="entry name" value="SusD-like_N"/>
</dbReference>
<evidence type="ECO:0000313" key="9">
    <source>
        <dbReference type="EMBL" id="WOK08293.1"/>
    </source>
</evidence>
<dbReference type="InterPro" id="IPR012944">
    <property type="entry name" value="SusD_RagB_dom"/>
</dbReference>
<dbReference type="RefSeq" id="WP_317490939.1">
    <property type="nucleotide sequence ID" value="NZ_CP136051.1"/>
</dbReference>
<feature type="signal peptide" evidence="6">
    <location>
        <begin position="1"/>
        <end position="23"/>
    </location>
</feature>
<dbReference type="Gene3D" id="1.25.40.390">
    <property type="match status" value="1"/>
</dbReference>
<feature type="chain" id="PRO_5046055938" evidence="6">
    <location>
        <begin position="24"/>
        <end position="589"/>
    </location>
</feature>
<feature type="domain" description="SusD-like N-terminal" evidence="8">
    <location>
        <begin position="26"/>
        <end position="223"/>
    </location>
</feature>
<evidence type="ECO:0000256" key="3">
    <source>
        <dbReference type="ARBA" id="ARBA00022729"/>
    </source>
</evidence>
<evidence type="ECO:0000256" key="5">
    <source>
        <dbReference type="ARBA" id="ARBA00023237"/>
    </source>
</evidence>
<name>A0ABZ0ITD9_9BACT</name>
<reference evidence="9 10" key="1">
    <citation type="journal article" date="2023" name="Microbiol. Resour. Announc.">
        <title>Complete Genome Sequence of Imperialibacter roseus strain P4T.</title>
        <authorList>
            <person name="Tizabi D.R."/>
            <person name="Bachvaroff T."/>
            <person name="Hill R.T."/>
        </authorList>
    </citation>
    <scope>NUCLEOTIDE SEQUENCE [LARGE SCALE GENOMIC DNA]</scope>
    <source>
        <strain evidence="9 10">P4T</strain>
    </source>
</reference>
<evidence type="ECO:0000256" key="4">
    <source>
        <dbReference type="ARBA" id="ARBA00023136"/>
    </source>
</evidence>
<dbReference type="EMBL" id="CP136051">
    <property type="protein sequence ID" value="WOK08293.1"/>
    <property type="molecule type" value="Genomic_DNA"/>
</dbReference>
<dbReference type="PROSITE" id="PS51257">
    <property type="entry name" value="PROKAR_LIPOPROTEIN"/>
    <property type="match status" value="1"/>
</dbReference>
<accession>A0ABZ0ITD9</accession>
<feature type="domain" description="RagB/SusD" evidence="7">
    <location>
        <begin position="316"/>
        <end position="583"/>
    </location>
</feature>
<dbReference type="Pfam" id="PF07980">
    <property type="entry name" value="SusD_RagB"/>
    <property type="match status" value="1"/>
</dbReference>
<dbReference type="SUPFAM" id="SSF48452">
    <property type="entry name" value="TPR-like"/>
    <property type="match status" value="1"/>
</dbReference>
<comment type="similarity">
    <text evidence="2">Belongs to the SusD family.</text>
</comment>
<protein>
    <submittedName>
        <fullName evidence="9">RagB/SusD family nutrient uptake outer membrane protein</fullName>
    </submittedName>
</protein>
<sequence length="589" mass="65833">MKNNKNIKSIILALALIAFTAQSCSDFLDEKLISDVSAGSYYTTAAGLEDAVDATYSFLREIHSNERAYMLTIFGTDTHTNGADGGYKSFNFYDNGLNPTVNILDQQWTFLYQGINQANAVLNRSEAVSDMSAALKTQRQAEARFLRAYYYFYLVQTWGDVYLTLEETIGAEVEAAPSPQSAVYADGIIPDLEFAIANLPDAQSDYGRATKGAAQFLLAKAYLTRGQQSFGSPADFASANTLFSNVINDHGYALVESHDALWDQDNQINSEIIWAVQYATDLILNGGNGGVGNRGHLYFLMEYDIRAGMIRDIEGGRPFKRFRPTDYMNSVWAEDRDIDARYDQTYKHAYISNNPKSIPKWEQVHVTNGAKKADGSTVTASDIGTDRFTVGDTAIYVPGPGKDAEWMTGKKFQVRYNVITQDPAFDGDQYFYTERLFPTLKKFIDPRRPTIQWERGSRDWFVMRLADAYLLRAEARFLAGNSAGAADDINVVRTRAAKDGMEAAMQITAADVDIDFILRERALELDGEQCRWFDLVRTGKLVEYVRAYNPLGAGNIQDYHTKRPIPQTQIDRTVGGYPQNCGYPGADCN</sequence>
<evidence type="ECO:0000256" key="2">
    <source>
        <dbReference type="ARBA" id="ARBA00006275"/>
    </source>
</evidence>
<keyword evidence="3 6" id="KW-0732">Signal</keyword>
<gene>
    <name evidence="9" type="ORF">RT717_06535</name>
</gene>
<dbReference type="Proteomes" id="UP001302349">
    <property type="component" value="Chromosome"/>
</dbReference>
<evidence type="ECO:0000259" key="8">
    <source>
        <dbReference type="Pfam" id="PF14322"/>
    </source>
</evidence>
<evidence type="ECO:0000256" key="1">
    <source>
        <dbReference type="ARBA" id="ARBA00004442"/>
    </source>
</evidence>
<evidence type="ECO:0000313" key="10">
    <source>
        <dbReference type="Proteomes" id="UP001302349"/>
    </source>
</evidence>
<evidence type="ECO:0000256" key="6">
    <source>
        <dbReference type="SAM" id="SignalP"/>
    </source>
</evidence>
<dbReference type="Pfam" id="PF14322">
    <property type="entry name" value="SusD-like_3"/>
    <property type="match status" value="1"/>
</dbReference>
<comment type="subcellular location">
    <subcellularLocation>
        <location evidence="1">Cell outer membrane</location>
    </subcellularLocation>
</comment>
<dbReference type="InterPro" id="IPR011990">
    <property type="entry name" value="TPR-like_helical_dom_sf"/>
</dbReference>
<evidence type="ECO:0000259" key="7">
    <source>
        <dbReference type="Pfam" id="PF07980"/>
    </source>
</evidence>
<proteinExistence type="inferred from homology"/>